<gene>
    <name evidence="1" type="ORF">ABT39_MTgene408</name>
</gene>
<dbReference type="AlphaFoldDB" id="A0A101M425"/>
<keyword evidence="1" id="KW-0496">Mitochondrion</keyword>
<organism evidence="1">
    <name type="scientific">Picea glauca</name>
    <name type="common">White spruce</name>
    <name type="synonym">Pinus glauca</name>
    <dbReference type="NCBI Taxonomy" id="3330"/>
    <lineage>
        <taxon>Eukaryota</taxon>
        <taxon>Viridiplantae</taxon>
        <taxon>Streptophyta</taxon>
        <taxon>Embryophyta</taxon>
        <taxon>Tracheophyta</taxon>
        <taxon>Spermatophyta</taxon>
        <taxon>Pinopsida</taxon>
        <taxon>Pinidae</taxon>
        <taxon>Conifers I</taxon>
        <taxon>Pinales</taxon>
        <taxon>Pinaceae</taxon>
        <taxon>Picea</taxon>
    </lineage>
</organism>
<accession>A0A101M425</accession>
<evidence type="ECO:0000313" key="1">
    <source>
        <dbReference type="EMBL" id="KUM50564.1"/>
    </source>
</evidence>
<protein>
    <submittedName>
        <fullName evidence="1">Uncharacterized protein</fullName>
    </submittedName>
</protein>
<comment type="caution">
    <text evidence="1">The sequence shown here is derived from an EMBL/GenBank/DDBJ whole genome shotgun (WGS) entry which is preliminary data.</text>
</comment>
<name>A0A101M425_PICGL</name>
<proteinExistence type="predicted"/>
<sequence length="77" mass="8804">MKPLIVLSRKRLPITYDATRDEKEIEPNGWGKPPRGACGEPTLRWPIRLEYPSCNAPLRLSLLFGLIHLQGEHLTDK</sequence>
<dbReference type="EMBL" id="LKAM01000001">
    <property type="protein sequence ID" value="KUM50564.1"/>
    <property type="molecule type" value="Genomic_DNA"/>
</dbReference>
<geneLocation type="mitochondrion" evidence="1"/>
<reference evidence="1" key="1">
    <citation type="journal article" date="2015" name="Genome Biol. Evol.">
        <title>Organellar Genomes of White Spruce (Picea glauca): Assembly and Annotation.</title>
        <authorList>
            <person name="Jackman S.D."/>
            <person name="Warren R.L."/>
            <person name="Gibb E.A."/>
            <person name="Vandervalk B.P."/>
            <person name="Mohamadi H."/>
            <person name="Chu J."/>
            <person name="Raymond A."/>
            <person name="Pleasance S."/>
            <person name="Coope R."/>
            <person name="Wildung M.R."/>
            <person name="Ritland C.E."/>
            <person name="Bousquet J."/>
            <person name="Jones S.J."/>
            <person name="Bohlmann J."/>
            <person name="Birol I."/>
        </authorList>
    </citation>
    <scope>NUCLEOTIDE SEQUENCE [LARGE SCALE GENOMIC DNA]</scope>
    <source>
        <tissue evidence="1">Flushing bud</tissue>
    </source>
</reference>